<dbReference type="PANTHER" id="PTHR10773">
    <property type="entry name" value="DNA-DIRECTED RNA POLYMERASES I, II, AND III SUBUNIT RPABC2"/>
    <property type="match status" value="1"/>
</dbReference>
<dbReference type="AlphaFoldDB" id="A0A6G0YBS7"/>
<protein>
    <recommendedName>
        <fullName evidence="1">DUF7869 domain-containing protein</fullName>
    </recommendedName>
</protein>
<organism evidence="2 3">
    <name type="scientific">Aphis craccivora</name>
    <name type="common">Cowpea aphid</name>
    <dbReference type="NCBI Taxonomy" id="307492"/>
    <lineage>
        <taxon>Eukaryota</taxon>
        <taxon>Metazoa</taxon>
        <taxon>Ecdysozoa</taxon>
        <taxon>Arthropoda</taxon>
        <taxon>Hexapoda</taxon>
        <taxon>Insecta</taxon>
        <taxon>Pterygota</taxon>
        <taxon>Neoptera</taxon>
        <taxon>Paraneoptera</taxon>
        <taxon>Hemiptera</taxon>
        <taxon>Sternorrhyncha</taxon>
        <taxon>Aphidomorpha</taxon>
        <taxon>Aphidoidea</taxon>
        <taxon>Aphididae</taxon>
        <taxon>Aphidini</taxon>
        <taxon>Aphis</taxon>
        <taxon>Aphis</taxon>
    </lineage>
</organism>
<evidence type="ECO:0000313" key="2">
    <source>
        <dbReference type="EMBL" id="KAF0752725.1"/>
    </source>
</evidence>
<gene>
    <name evidence="2" type="ORF">FWK35_00016188</name>
</gene>
<sequence length="477" mass="55162">MRDKLLELFWLMADVSKQRAFIVKCTTVVMPKYKYQKEGSTRLSNSSFFLPIDDVNKRVCKKFFMATLNIGDRFVRTALLKGGRTTNFVEGDMKGKHGNNKKLDPEIVNQICDHINSFSRIESHYLRNQTSIDGSLTIAEMWRLFDAKCQANKVSSCKFSTYSCIFNTKFNIGFFISKKDQCGFCEKINNKIELSRFEKNNDKELALKNKNSTMVACYYLQSVLTTPSAKVSNFYYSRKFATYNLTVYNMGEVEANCYLWNEDQAKRRANEINNCCGQQKNKFMISLYLYAVTHLNIPSITHIYLNVGHTQNEGDNIHSVIEKQKSRLLRGGSIFSPQQWTTVIQSAKKTVPKSIGNNFNTNTNGQKVTWNDIKIIKVSKDLPDRIQYKTSYDQNDFLETIVSRKTRKSKQNNIELELSPLYQTPPGISKEKKKDLVNLCDAKFIPDTYHYFFKQLNTISNTSPVTTDDEDFNFFFK</sequence>
<feature type="domain" description="DUF7869" evidence="1">
    <location>
        <begin position="273"/>
        <end position="353"/>
    </location>
</feature>
<dbReference type="OrthoDB" id="6629246at2759"/>
<dbReference type="PANTHER" id="PTHR10773:SF19">
    <property type="match status" value="1"/>
</dbReference>
<dbReference type="InterPro" id="IPR057191">
    <property type="entry name" value="DUF7869"/>
</dbReference>
<reference evidence="2 3" key="1">
    <citation type="submission" date="2019-08" db="EMBL/GenBank/DDBJ databases">
        <title>Whole genome of Aphis craccivora.</title>
        <authorList>
            <person name="Voronova N.V."/>
            <person name="Shulinski R.S."/>
            <person name="Bandarenka Y.V."/>
            <person name="Zhorov D.G."/>
            <person name="Warner D."/>
        </authorList>
    </citation>
    <scope>NUCLEOTIDE SEQUENCE [LARGE SCALE GENOMIC DNA]</scope>
    <source>
        <strain evidence="2">180601</strain>
        <tissue evidence="2">Whole Body</tissue>
    </source>
</reference>
<name>A0A6G0YBS7_APHCR</name>
<accession>A0A6G0YBS7</accession>
<evidence type="ECO:0000313" key="3">
    <source>
        <dbReference type="Proteomes" id="UP000478052"/>
    </source>
</evidence>
<keyword evidence="3" id="KW-1185">Reference proteome</keyword>
<dbReference type="Pfam" id="PF25273">
    <property type="entry name" value="DUF7869"/>
    <property type="match status" value="1"/>
</dbReference>
<dbReference type="Proteomes" id="UP000478052">
    <property type="component" value="Unassembled WGS sequence"/>
</dbReference>
<evidence type="ECO:0000259" key="1">
    <source>
        <dbReference type="Pfam" id="PF25273"/>
    </source>
</evidence>
<dbReference type="EMBL" id="VUJU01004955">
    <property type="protein sequence ID" value="KAF0752725.1"/>
    <property type="molecule type" value="Genomic_DNA"/>
</dbReference>
<comment type="caution">
    <text evidence="2">The sequence shown here is derived from an EMBL/GenBank/DDBJ whole genome shotgun (WGS) entry which is preliminary data.</text>
</comment>
<proteinExistence type="predicted"/>